<feature type="binding site" evidence="5">
    <location>
        <position position="61"/>
    </location>
    <ligand>
        <name>substrate</name>
    </ligand>
</feature>
<dbReference type="InterPro" id="IPR015813">
    <property type="entry name" value="Pyrv/PenolPyrv_kinase-like_dom"/>
</dbReference>
<sequence length="266" mass="28070">MQARTYLFVPGDRTDRFAKALATGADRVIIDLEDAVKPAAKAAARAGLAGVSLDWSRVVLRVNDAASPWWAEDWAAVAALPVVAVLVPKAEDPAVIARALADLGRPVEVIPQIETARGLEELDGLLRAPGVRRAAFGHLDFAVDLGAAPDWEAMLLARATLVLRSRLAGRVAPIDSVTPDIADEAALRREAEAARRLGFGGKLLIHPRQVAPAFAAFGPSEAEVDWARRVLAALEAEPGGAVSVDGKMIDKPVADAARRVLALAKA</sequence>
<keyword evidence="4 6" id="KW-0460">Magnesium</keyword>
<feature type="binding site" evidence="5">
    <location>
        <position position="114"/>
    </location>
    <ligand>
        <name>substrate</name>
    </ligand>
</feature>
<dbReference type="InterPro" id="IPR011206">
    <property type="entry name" value="Citrate_lyase_beta/mcl1/mcl2"/>
</dbReference>
<dbReference type="PIRSF" id="PIRSF015582">
    <property type="entry name" value="Cit_lyase_B"/>
    <property type="match status" value="1"/>
</dbReference>
<dbReference type="GO" id="GO:0000287">
    <property type="term" value="F:magnesium ion binding"/>
    <property type="evidence" value="ECO:0007669"/>
    <property type="project" value="TreeGrafter"/>
</dbReference>
<evidence type="ECO:0000256" key="2">
    <source>
        <dbReference type="ARBA" id="ARBA00005568"/>
    </source>
</evidence>
<protein>
    <submittedName>
        <fullName evidence="8">CoA ester lyase</fullName>
    </submittedName>
</protein>
<accession>A0A2W5N2C2</accession>
<dbReference type="Gene3D" id="3.20.20.60">
    <property type="entry name" value="Phosphoenolpyruvate-binding domains"/>
    <property type="match status" value="1"/>
</dbReference>
<feature type="binding site" evidence="6">
    <location>
        <position position="140"/>
    </location>
    <ligand>
        <name>Mg(2+)</name>
        <dbReference type="ChEBI" id="CHEBI:18420"/>
    </ligand>
</feature>
<dbReference type="PANTHER" id="PTHR32308">
    <property type="entry name" value="LYASE BETA SUBUNIT, PUTATIVE (AFU_ORTHOLOGUE AFUA_4G13030)-RELATED"/>
    <property type="match status" value="1"/>
</dbReference>
<dbReference type="SUPFAM" id="SSF51621">
    <property type="entry name" value="Phosphoenolpyruvate/pyruvate domain"/>
    <property type="match status" value="1"/>
</dbReference>
<gene>
    <name evidence="8" type="ORF">DI556_17375</name>
</gene>
<dbReference type="EMBL" id="QFPW01000016">
    <property type="protein sequence ID" value="PZQ47612.1"/>
    <property type="molecule type" value="Genomic_DNA"/>
</dbReference>
<keyword evidence="3 6" id="KW-0479">Metal-binding</keyword>
<comment type="caution">
    <text evidence="8">The sequence shown here is derived from an EMBL/GenBank/DDBJ whole genome shotgun (WGS) entry which is preliminary data.</text>
</comment>
<dbReference type="PANTHER" id="PTHR32308:SF0">
    <property type="entry name" value="HPCH_HPAI ALDOLASE_CITRATE LYASE DOMAIN-CONTAINING PROTEIN"/>
    <property type="match status" value="1"/>
</dbReference>
<name>A0A2W5N2C2_RHOSU</name>
<dbReference type="Pfam" id="PF03328">
    <property type="entry name" value="HpcH_HpaI"/>
    <property type="match status" value="1"/>
</dbReference>
<comment type="cofactor">
    <cofactor evidence="1">
        <name>Mg(2+)</name>
        <dbReference type="ChEBI" id="CHEBI:18420"/>
    </cofactor>
</comment>
<evidence type="ECO:0000256" key="3">
    <source>
        <dbReference type="ARBA" id="ARBA00022723"/>
    </source>
</evidence>
<reference evidence="8 9" key="1">
    <citation type="submission" date="2017-08" db="EMBL/GenBank/DDBJ databases">
        <title>Infants hospitalized years apart are colonized by the same room-sourced microbial strains.</title>
        <authorList>
            <person name="Brooks B."/>
            <person name="Olm M.R."/>
            <person name="Firek B.A."/>
            <person name="Baker R."/>
            <person name="Thomas B.C."/>
            <person name="Morowitz M.J."/>
            <person name="Banfield J.F."/>
        </authorList>
    </citation>
    <scope>NUCLEOTIDE SEQUENCE [LARGE SCALE GENOMIC DNA]</scope>
    <source>
        <strain evidence="8">S2_005_002_R2_34</strain>
    </source>
</reference>
<dbReference type="GO" id="GO:0006107">
    <property type="term" value="P:oxaloacetate metabolic process"/>
    <property type="evidence" value="ECO:0007669"/>
    <property type="project" value="TreeGrafter"/>
</dbReference>
<proteinExistence type="inferred from homology"/>
<evidence type="ECO:0000259" key="7">
    <source>
        <dbReference type="Pfam" id="PF03328"/>
    </source>
</evidence>
<comment type="similarity">
    <text evidence="2">Belongs to the HpcH/HpaI aldolase family.</text>
</comment>
<evidence type="ECO:0000256" key="6">
    <source>
        <dbReference type="PIRSR" id="PIRSR015582-2"/>
    </source>
</evidence>
<keyword evidence="8" id="KW-0456">Lyase</keyword>
<evidence type="ECO:0000313" key="9">
    <source>
        <dbReference type="Proteomes" id="UP000249185"/>
    </source>
</evidence>
<evidence type="ECO:0000256" key="5">
    <source>
        <dbReference type="PIRSR" id="PIRSR015582-1"/>
    </source>
</evidence>
<evidence type="ECO:0000256" key="4">
    <source>
        <dbReference type="ARBA" id="ARBA00022842"/>
    </source>
</evidence>
<feature type="binding site" evidence="6">
    <location>
        <position position="114"/>
    </location>
    <ligand>
        <name>Mg(2+)</name>
        <dbReference type="ChEBI" id="CHEBI:18420"/>
    </ligand>
</feature>
<dbReference type="Proteomes" id="UP000249185">
    <property type="component" value="Unassembled WGS sequence"/>
</dbReference>
<evidence type="ECO:0000313" key="8">
    <source>
        <dbReference type="EMBL" id="PZQ47612.1"/>
    </source>
</evidence>
<organism evidence="8 9">
    <name type="scientific">Rhodovulum sulfidophilum</name>
    <name type="common">Rhodobacter sulfidophilus</name>
    <dbReference type="NCBI Taxonomy" id="35806"/>
    <lineage>
        <taxon>Bacteria</taxon>
        <taxon>Pseudomonadati</taxon>
        <taxon>Pseudomonadota</taxon>
        <taxon>Alphaproteobacteria</taxon>
        <taxon>Rhodobacterales</taxon>
        <taxon>Paracoccaceae</taxon>
        <taxon>Rhodovulum</taxon>
    </lineage>
</organism>
<evidence type="ECO:0000256" key="1">
    <source>
        <dbReference type="ARBA" id="ARBA00001946"/>
    </source>
</evidence>
<feature type="domain" description="HpcH/HpaI aldolase/citrate lyase" evidence="7">
    <location>
        <begin position="4"/>
        <end position="207"/>
    </location>
</feature>
<dbReference type="InterPro" id="IPR040442">
    <property type="entry name" value="Pyrv_kinase-like_dom_sf"/>
</dbReference>
<dbReference type="AlphaFoldDB" id="A0A2W5N2C2"/>
<dbReference type="GO" id="GO:0016829">
    <property type="term" value="F:lyase activity"/>
    <property type="evidence" value="ECO:0007669"/>
    <property type="project" value="UniProtKB-KW"/>
</dbReference>
<dbReference type="InterPro" id="IPR005000">
    <property type="entry name" value="Aldolase/citrate-lyase_domain"/>
</dbReference>